<dbReference type="EMBL" id="NHOI01000011">
    <property type="protein sequence ID" value="OVZ87059.1"/>
    <property type="molecule type" value="Genomic_DNA"/>
</dbReference>
<name>A0A209A2W2_YERIN</name>
<dbReference type="RefSeq" id="WP_050322232.1">
    <property type="nucleotide sequence ID" value="NZ_NHOI01000011.1"/>
</dbReference>
<proteinExistence type="predicted"/>
<dbReference type="Proteomes" id="UP000196440">
    <property type="component" value="Unassembled WGS sequence"/>
</dbReference>
<organism evidence="1 2">
    <name type="scientific">Yersinia intermedia</name>
    <dbReference type="NCBI Taxonomy" id="631"/>
    <lineage>
        <taxon>Bacteria</taxon>
        <taxon>Pseudomonadati</taxon>
        <taxon>Pseudomonadota</taxon>
        <taxon>Gammaproteobacteria</taxon>
        <taxon>Enterobacterales</taxon>
        <taxon>Yersiniaceae</taxon>
        <taxon>Yersinia</taxon>
    </lineage>
</organism>
<comment type="caution">
    <text evidence="1">The sequence shown here is derived from an EMBL/GenBank/DDBJ whole genome shotgun (WGS) entry which is preliminary data.</text>
</comment>
<gene>
    <name evidence="1" type="ORF">CBW57_09710</name>
</gene>
<evidence type="ECO:0000313" key="2">
    <source>
        <dbReference type="Proteomes" id="UP000196440"/>
    </source>
</evidence>
<dbReference type="AlphaFoldDB" id="A0A209A2W2"/>
<evidence type="ECO:0000313" key="1">
    <source>
        <dbReference type="EMBL" id="OVZ87059.1"/>
    </source>
</evidence>
<evidence type="ECO:0008006" key="3">
    <source>
        <dbReference type="Google" id="ProtNLM"/>
    </source>
</evidence>
<accession>A0A209A2W2</accession>
<protein>
    <recommendedName>
        <fullName evidence="3">Prophage protein</fullName>
    </recommendedName>
</protein>
<reference evidence="1 2" key="1">
    <citation type="submission" date="2017-05" db="EMBL/GenBank/DDBJ databases">
        <title>Whole genome sequencing of Yersinia kristensenii.</title>
        <authorList>
            <person name="Campioni F."/>
        </authorList>
    </citation>
    <scope>NUCLEOTIDE SEQUENCE [LARGE SCALE GENOMIC DNA]</scope>
    <source>
        <strain evidence="1 2">CFSAN060536</strain>
    </source>
</reference>
<sequence length="68" mass="7584">MTIKQITLDDVMCRIQQAQTVLSFWRETMTTDDGSYPDIVDAVLTILDGLSDAVAIEMDQPREVNHGA</sequence>